<organism evidence="2 3">
    <name type="scientific">Ferrigenium kumadai</name>
    <dbReference type="NCBI Taxonomy" id="1682490"/>
    <lineage>
        <taxon>Bacteria</taxon>
        <taxon>Pseudomonadati</taxon>
        <taxon>Pseudomonadota</taxon>
        <taxon>Betaproteobacteria</taxon>
        <taxon>Nitrosomonadales</taxon>
        <taxon>Gallionellaceae</taxon>
        <taxon>Ferrigenium</taxon>
    </lineage>
</organism>
<reference evidence="2 3" key="1">
    <citation type="submission" date="2019-03" db="EMBL/GenBank/DDBJ databases">
        <title>Complete genome sequence of Ferrigenium kumadai strain An22, a microaerophilic iron-oxidizing bacterium isolated from a paddy field soil.</title>
        <authorList>
            <person name="Watanabe T."/>
            <person name="Asakawa S."/>
        </authorList>
    </citation>
    <scope>NUCLEOTIDE SEQUENCE [LARGE SCALE GENOMIC DNA]</scope>
    <source>
        <strain evidence="2 3">An22</strain>
    </source>
</reference>
<dbReference type="Pfam" id="PF01927">
    <property type="entry name" value="Mut7-C"/>
    <property type="match status" value="1"/>
</dbReference>
<sequence length="163" mass="18627">MNSRPRFLCDEMLGRLCRYLRAAGYDALLANGGHLDREWLQQCHEEGRYFLTQDTLVSEHKAARDIALILPQGDIDQLAVWLGAHFHLDWLNHAFTRCLVDNTPLLPADAATLKRVPADALRPGEPLSHCPMCGRVYWRGSHYKRMHARLARWQASRNGDNSP</sequence>
<dbReference type="RefSeq" id="WP_212785635.1">
    <property type="nucleotide sequence ID" value="NZ_AP019536.1"/>
</dbReference>
<dbReference type="Proteomes" id="UP001319121">
    <property type="component" value="Chromosome"/>
</dbReference>
<protein>
    <recommendedName>
        <fullName evidence="1">Mut7-C RNAse domain-containing protein</fullName>
    </recommendedName>
</protein>
<evidence type="ECO:0000313" key="2">
    <source>
        <dbReference type="EMBL" id="BBJ00395.1"/>
    </source>
</evidence>
<name>A0AAN1T254_9PROT</name>
<dbReference type="PANTHER" id="PTHR39081:SF1">
    <property type="entry name" value="MUT7-C RNASE DOMAIN-CONTAINING PROTEIN"/>
    <property type="match status" value="1"/>
</dbReference>
<dbReference type="InterPro" id="IPR002782">
    <property type="entry name" value="Mut7-C_RNAse_dom"/>
</dbReference>
<proteinExistence type="predicted"/>
<dbReference type="AlphaFoldDB" id="A0AAN1T254"/>
<gene>
    <name evidence="2" type="ORF">FGKAn22_20870</name>
</gene>
<dbReference type="PANTHER" id="PTHR39081">
    <property type="entry name" value="MUT7-C DOMAIN-CONTAINING PROTEIN"/>
    <property type="match status" value="1"/>
</dbReference>
<evidence type="ECO:0000259" key="1">
    <source>
        <dbReference type="Pfam" id="PF01927"/>
    </source>
</evidence>
<feature type="domain" description="Mut7-C RNAse" evidence="1">
    <location>
        <begin position="5"/>
        <end position="149"/>
    </location>
</feature>
<keyword evidence="3" id="KW-1185">Reference proteome</keyword>
<evidence type="ECO:0000313" key="3">
    <source>
        <dbReference type="Proteomes" id="UP001319121"/>
    </source>
</evidence>
<dbReference type="EMBL" id="AP019536">
    <property type="protein sequence ID" value="BBJ00395.1"/>
    <property type="molecule type" value="Genomic_DNA"/>
</dbReference>
<dbReference type="KEGG" id="fku:FGKAn22_20870"/>
<accession>A0AAN1T254</accession>